<keyword evidence="9" id="KW-0378">Hydrolase</keyword>
<organism evidence="13 14">
    <name type="scientific">Gammaproteobacteria bacterium LSUCC0057</name>
    <dbReference type="NCBI Taxonomy" id="2559237"/>
    <lineage>
        <taxon>Bacteria</taxon>
        <taxon>Pseudomonadati</taxon>
        <taxon>Pseudomonadota</taxon>
        <taxon>Gammaproteobacteria</taxon>
        <taxon>Cellvibrionales</taxon>
        <taxon>Porticoccaceae</taxon>
        <taxon>SAR92 clade</taxon>
    </lineage>
</organism>
<dbReference type="InterPro" id="IPR010627">
    <property type="entry name" value="Prepilin_pept_A24_N"/>
</dbReference>
<keyword evidence="14" id="KW-1185">Reference proteome</keyword>
<dbReference type="EC" id="3.4.23.43" evidence="9"/>
<feature type="transmembrane region" description="Helical" evidence="10">
    <location>
        <begin position="266"/>
        <end position="283"/>
    </location>
</feature>
<keyword evidence="3" id="KW-1003">Cell membrane</keyword>
<feature type="transmembrane region" description="Helical" evidence="10">
    <location>
        <begin position="227"/>
        <end position="254"/>
    </location>
</feature>
<evidence type="ECO:0000256" key="8">
    <source>
        <dbReference type="RuleBase" id="RU003793"/>
    </source>
</evidence>
<reference evidence="13 14" key="1">
    <citation type="submission" date="2019-03" db="EMBL/GenBank/DDBJ databases">
        <title>Draft genome of Gammaproteobacteria bacterium LSUCC0057, a member of the SAR92 clade.</title>
        <authorList>
            <person name="Lanclos V.C."/>
            <person name="Doiron C."/>
            <person name="Henson M.W."/>
            <person name="Thrash J.C."/>
        </authorList>
    </citation>
    <scope>NUCLEOTIDE SEQUENCE [LARGE SCALE GENOMIC DNA]</scope>
    <source>
        <strain evidence="13 14">LSUCC0057</strain>
    </source>
</reference>
<accession>A0A4Y8ULA7</accession>
<keyword evidence="9" id="KW-0489">Methyltransferase</keyword>
<comment type="subcellular location">
    <subcellularLocation>
        <location evidence="1">Cell inner membrane</location>
        <topology evidence="1">Multi-pass membrane protein</topology>
    </subcellularLocation>
    <subcellularLocation>
        <location evidence="9">Cell membrane</location>
        <topology evidence="9">Multi-pass membrane protein</topology>
    </subcellularLocation>
</comment>
<keyword evidence="9" id="KW-0808">Transferase</keyword>
<evidence type="ECO:0000256" key="4">
    <source>
        <dbReference type="ARBA" id="ARBA00022519"/>
    </source>
</evidence>
<dbReference type="PANTHER" id="PTHR30487">
    <property type="entry name" value="TYPE 4 PREPILIN-LIKE PROTEINS LEADER PEPTIDE-PROCESSING ENZYME"/>
    <property type="match status" value="1"/>
</dbReference>
<dbReference type="PRINTS" id="PR00864">
    <property type="entry name" value="PREPILNPTASE"/>
</dbReference>
<name>A0A4Y8ULA7_9GAMM</name>
<keyword evidence="5 9" id="KW-0812">Transmembrane</keyword>
<feature type="transmembrane region" description="Helical" evidence="10">
    <location>
        <begin position="186"/>
        <end position="207"/>
    </location>
</feature>
<feature type="transmembrane region" description="Helical" evidence="10">
    <location>
        <begin position="139"/>
        <end position="155"/>
    </location>
</feature>
<comment type="similarity">
    <text evidence="2 8">Belongs to the peptidase A24 family.</text>
</comment>
<evidence type="ECO:0000259" key="11">
    <source>
        <dbReference type="Pfam" id="PF01478"/>
    </source>
</evidence>
<feature type="domain" description="Prepilin peptidase A24 N-terminal" evidence="12">
    <location>
        <begin position="26"/>
        <end position="133"/>
    </location>
</feature>
<keyword evidence="6 10" id="KW-1133">Transmembrane helix</keyword>
<evidence type="ECO:0000256" key="7">
    <source>
        <dbReference type="ARBA" id="ARBA00023136"/>
    </source>
</evidence>
<evidence type="ECO:0000256" key="1">
    <source>
        <dbReference type="ARBA" id="ARBA00004429"/>
    </source>
</evidence>
<dbReference type="EMBL" id="SPIA01000001">
    <property type="protein sequence ID" value="TFH68429.1"/>
    <property type="molecule type" value="Genomic_DNA"/>
</dbReference>
<evidence type="ECO:0000259" key="12">
    <source>
        <dbReference type="Pfam" id="PF06750"/>
    </source>
</evidence>
<evidence type="ECO:0000256" key="3">
    <source>
        <dbReference type="ARBA" id="ARBA00022475"/>
    </source>
</evidence>
<feature type="transmembrane region" description="Helical" evidence="10">
    <location>
        <begin position="161"/>
        <end position="179"/>
    </location>
</feature>
<dbReference type="EC" id="2.1.1.-" evidence="9"/>
<dbReference type="PANTHER" id="PTHR30487:SF0">
    <property type="entry name" value="PREPILIN LEADER PEPTIDASE_N-METHYLTRANSFERASE-RELATED"/>
    <property type="match status" value="1"/>
</dbReference>
<protein>
    <recommendedName>
        <fullName evidence="9">Prepilin leader peptidase/N-methyltransferase</fullName>
        <ecNumber evidence="9">2.1.1.-</ecNumber>
        <ecNumber evidence="9">3.4.23.43</ecNumber>
    </recommendedName>
</protein>
<feature type="domain" description="Prepilin type IV endopeptidase peptidase" evidence="11">
    <location>
        <begin position="145"/>
        <end position="252"/>
    </location>
</feature>
<dbReference type="Proteomes" id="UP000298133">
    <property type="component" value="Unassembled WGS sequence"/>
</dbReference>
<comment type="function">
    <text evidence="9">Plays an essential role in type IV pili and type II pseudopili formation by proteolytically removing the leader sequence from substrate proteins and subsequently monomethylating the alpha-amino group of the newly exposed N-terminal phenylalanine.</text>
</comment>
<evidence type="ECO:0000256" key="5">
    <source>
        <dbReference type="ARBA" id="ARBA00022692"/>
    </source>
</evidence>
<dbReference type="GO" id="GO:0008168">
    <property type="term" value="F:methyltransferase activity"/>
    <property type="evidence" value="ECO:0007669"/>
    <property type="project" value="UniProtKB-KW"/>
</dbReference>
<dbReference type="Pfam" id="PF01478">
    <property type="entry name" value="Peptidase_A24"/>
    <property type="match status" value="1"/>
</dbReference>
<comment type="caution">
    <text evidence="13">The sequence shown here is derived from an EMBL/GenBank/DDBJ whole genome shotgun (WGS) entry which is preliminary data.</text>
</comment>
<keyword evidence="9" id="KW-0511">Multifunctional enzyme</keyword>
<keyword evidence="9" id="KW-0645">Protease</keyword>
<dbReference type="GO" id="GO:0032259">
    <property type="term" value="P:methylation"/>
    <property type="evidence" value="ECO:0007669"/>
    <property type="project" value="UniProtKB-KW"/>
</dbReference>
<keyword evidence="7 10" id="KW-0472">Membrane</keyword>
<keyword evidence="4" id="KW-0997">Cell inner membrane</keyword>
<evidence type="ECO:0000313" key="14">
    <source>
        <dbReference type="Proteomes" id="UP000298133"/>
    </source>
</evidence>
<dbReference type="Gene3D" id="1.20.120.1220">
    <property type="match status" value="1"/>
</dbReference>
<dbReference type="GO" id="GO:0004190">
    <property type="term" value="F:aspartic-type endopeptidase activity"/>
    <property type="evidence" value="ECO:0007669"/>
    <property type="project" value="UniProtKB-EC"/>
</dbReference>
<evidence type="ECO:0000256" key="6">
    <source>
        <dbReference type="ARBA" id="ARBA00022989"/>
    </source>
</evidence>
<proteinExistence type="inferred from homology"/>
<comment type="catalytic activity">
    <reaction evidence="9">
        <text>Typically cleaves a -Gly-|-Phe- bond to release an N-terminal, basic peptide of 5-8 residues from type IV prepilin, and then N-methylates the new N-terminal amino group, the methyl donor being S-adenosyl-L-methionine.</text>
        <dbReference type="EC" id="3.4.23.43"/>
    </reaction>
</comment>
<dbReference type="InterPro" id="IPR014032">
    <property type="entry name" value="Peptidase_A24A_bac"/>
</dbReference>
<dbReference type="AlphaFoldDB" id="A0A4Y8ULA7"/>
<dbReference type="InterPro" id="IPR050882">
    <property type="entry name" value="Prepilin_peptidase/N-MTase"/>
</dbReference>
<dbReference type="GO" id="GO:0006465">
    <property type="term" value="P:signal peptide processing"/>
    <property type="evidence" value="ECO:0007669"/>
    <property type="project" value="TreeGrafter"/>
</dbReference>
<evidence type="ECO:0000256" key="9">
    <source>
        <dbReference type="RuleBase" id="RU003794"/>
    </source>
</evidence>
<dbReference type="OrthoDB" id="9789291at2"/>
<dbReference type="GO" id="GO:0005886">
    <property type="term" value="C:plasma membrane"/>
    <property type="evidence" value="ECO:0007669"/>
    <property type="project" value="UniProtKB-SubCell"/>
</dbReference>
<dbReference type="Pfam" id="PF06750">
    <property type="entry name" value="A24_N_bact"/>
    <property type="match status" value="1"/>
</dbReference>
<sequence length="296" mass="32064">MPTSSWESINSLAAAYPLWLLAAVALCGALLGSFYNVVVARLPVMLNRDWQQQCQQLLAPTVTAEPAPPFNLWLPRSLCPHCQQPIAARDNIPLLSYLLLRGRCRHCAAAIHWRYPALELCNAVLVSAAVWHFGFTSDALFATALIGLSLILFAIDSEHLLLPDPLTLGLLWLGLLANLSARFAPLSDAVVGAAVGYGALWLLYWLVKWLTGREAMGYGDFKYTAALGAWFGLEGVLLGLLIASTLGSAVGIAARTAGRLQRLQQIPFGPFLAIAAVLLLFAQEQFSRWLWGGLGG</sequence>
<evidence type="ECO:0000313" key="13">
    <source>
        <dbReference type="EMBL" id="TFH68429.1"/>
    </source>
</evidence>
<feature type="transmembrane region" description="Helical" evidence="10">
    <location>
        <begin position="16"/>
        <end position="38"/>
    </location>
</feature>
<evidence type="ECO:0000256" key="2">
    <source>
        <dbReference type="ARBA" id="ARBA00005801"/>
    </source>
</evidence>
<dbReference type="InterPro" id="IPR000045">
    <property type="entry name" value="Prepilin_IV_endopep_pep"/>
</dbReference>
<gene>
    <name evidence="13" type="ORF">E3W66_00250</name>
</gene>
<evidence type="ECO:0000256" key="10">
    <source>
        <dbReference type="SAM" id="Phobius"/>
    </source>
</evidence>